<protein>
    <submittedName>
        <fullName evidence="4">Uncharacterized protein</fullName>
    </submittedName>
</protein>
<feature type="transmembrane region" description="Helical" evidence="2">
    <location>
        <begin position="141"/>
        <end position="160"/>
    </location>
</feature>
<feature type="chain" id="PRO_5020351842" evidence="3">
    <location>
        <begin position="23"/>
        <end position="167"/>
    </location>
</feature>
<keyword evidence="3" id="KW-0732">Signal</keyword>
<gene>
    <name evidence="4" type="ORF">C8N28_0253</name>
</gene>
<feature type="compositionally biased region" description="Polar residues" evidence="1">
    <location>
        <begin position="114"/>
        <end position="129"/>
    </location>
</feature>
<evidence type="ECO:0000256" key="1">
    <source>
        <dbReference type="SAM" id="MobiDB-lite"/>
    </source>
</evidence>
<evidence type="ECO:0000313" key="4">
    <source>
        <dbReference type="EMBL" id="TCK84957.1"/>
    </source>
</evidence>
<reference evidence="4 5" key="1">
    <citation type="submission" date="2019-03" db="EMBL/GenBank/DDBJ databases">
        <title>Genomic Encyclopedia of Archaeal and Bacterial Type Strains, Phase II (KMG-II): from individual species to whole genera.</title>
        <authorList>
            <person name="Goeker M."/>
        </authorList>
    </citation>
    <scope>NUCLEOTIDE SEQUENCE [LARGE SCALE GENOMIC DNA]</scope>
    <source>
        <strain evidence="4 5">DSM 22554</strain>
    </source>
</reference>
<accession>A0A4R1M0Y4</accession>
<dbReference type="Proteomes" id="UP000294616">
    <property type="component" value="Unassembled WGS sequence"/>
</dbReference>
<name>A0A4R1M0Y4_9SPHI</name>
<organism evidence="4 5">
    <name type="scientific">Albibacterium bauzanense</name>
    <dbReference type="NCBI Taxonomy" id="653929"/>
    <lineage>
        <taxon>Bacteria</taxon>
        <taxon>Pseudomonadati</taxon>
        <taxon>Bacteroidota</taxon>
        <taxon>Sphingobacteriia</taxon>
        <taxon>Sphingobacteriales</taxon>
        <taxon>Sphingobacteriaceae</taxon>
        <taxon>Albibacterium</taxon>
    </lineage>
</organism>
<comment type="caution">
    <text evidence="4">The sequence shown here is derived from an EMBL/GenBank/DDBJ whole genome shotgun (WGS) entry which is preliminary data.</text>
</comment>
<evidence type="ECO:0000256" key="2">
    <source>
        <dbReference type="SAM" id="Phobius"/>
    </source>
</evidence>
<evidence type="ECO:0000256" key="3">
    <source>
        <dbReference type="SAM" id="SignalP"/>
    </source>
</evidence>
<dbReference type="PROSITE" id="PS51257">
    <property type="entry name" value="PROKAR_LIPOPROTEIN"/>
    <property type="match status" value="1"/>
</dbReference>
<proteinExistence type="predicted"/>
<sequence length="167" mass="19056">MKRIPFLLISSLLILSCASLHKKQSLQQSAQTAGITSLESHDSHLSLEASQWLQSWIEQLHYSTTLIHSDSTISYQPNGGFQLSKGSIIFSELKQQTATNHQVLSNKEQESNHNRQQQELSIHQEQSNLQHEKERSPSIPLKWLILLVLIAILSPLLLAYKLKRNKR</sequence>
<keyword evidence="2" id="KW-0812">Transmembrane</keyword>
<keyword evidence="2" id="KW-0472">Membrane</keyword>
<dbReference type="EMBL" id="SMGO01000001">
    <property type="protein sequence ID" value="TCK84957.1"/>
    <property type="molecule type" value="Genomic_DNA"/>
</dbReference>
<feature type="signal peptide" evidence="3">
    <location>
        <begin position="1"/>
        <end position="22"/>
    </location>
</feature>
<feature type="region of interest" description="Disordered" evidence="1">
    <location>
        <begin position="101"/>
        <end position="133"/>
    </location>
</feature>
<keyword evidence="5" id="KW-1185">Reference proteome</keyword>
<evidence type="ECO:0000313" key="5">
    <source>
        <dbReference type="Proteomes" id="UP000294616"/>
    </source>
</evidence>
<dbReference type="RefSeq" id="WP_132220763.1">
    <property type="nucleotide sequence ID" value="NZ_SMGO01000001.1"/>
</dbReference>
<keyword evidence="2" id="KW-1133">Transmembrane helix</keyword>
<dbReference type="AlphaFoldDB" id="A0A4R1M0Y4"/>